<name>A0A6B0SVB3_9EURY</name>
<sequence length="193" mass="20648">MSRDIADRLPIEDGEGTNTDDGSAATTATADNLRSRIAAVERACTGDTDADLTDLADAAEATAELRRASTRLDDLESRVAELESATQALRGYVGSIRAVNERVERRADRALAATRETEGRDGPTRADPDRESSPPDLPDQEPSTAAREVPAEPNPSRAESECCGTATQTDPIDRADDPTDDDSPLVERLRDAL</sequence>
<reference evidence="4 5" key="1">
    <citation type="submission" date="2019-12" db="EMBL/GenBank/DDBJ databases">
        <title>Isolation and characterization of three novel carbon monoxide-oxidizing members of Halobacteria from salione crusts and soils.</title>
        <authorList>
            <person name="Myers M.R."/>
            <person name="King G.M."/>
        </authorList>
    </citation>
    <scope>NUCLEOTIDE SEQUENCE [LARGE SCALE GENOMIC DNA]</scope>
    <source>
        <strain evidence="4 5">WSA2</strain>
    </source>
</reference>
<organism evidence="4 5">
    <name type="scientific">Halobaculum saliterrae</name>
    <dbReference type="NCBI Taxonomy" id="2073113"/>
    <lineage>
        <taxon>Archaea</taxon>
        <taxon>Methanobacteriati</taxon>
        <taxon>Methanobacteriota</taxon>
        <taxon>Stenosarchaea group</taxon>
        <taxon>Halobacteria</taxon>
        <taxon>Halobacteriales</taxon>
        <taxon>Haloferacaceae</taxon>
        <taxon>Halobaculum</taxon>
    </lineage>
</organism>
<feature type="compositionally biased region" description="Basic and acidic residues" evidence="2">
    <location>
        <begin position="1"/>
        <end position="11"/>
    </location>
</feature>
<keyword evidence="1" id="KW-0175">Coiled coil</keyword>
<feature type="compositionally biased region" description="Basic and acidic residues" evidence="2">
    <location>
        <begin position="109"/>
        <end position="133"/>
    </location>
</feature>
<evidence type="ECO:0000259" key="3">
    <source>
        <dbReference type="Pfam" id="PF23991"/>
    </source>
</evidence>
<dbReference type="AlphaFoldDB" id="A0A6B0SVB3"/>
<dbReference type="EMBL" id="WUUS01000005">
    <property type="protein sequence ID" value="MXR41556.1"/>
    <property type="molecule type" value="Genomic_DNA"/>
</dbReference>
<proteinExistence type="predicted"/>
<feature type="domain" description="DUF7310" evidence="3">
    <location>
        <begin position="33"/>
        <end position="114"/>
    </location>
</feature>
<gene>
    <name evidence="4" type="ORF">GRX01_09425</name>
</gene>
<accession>A0A6B0SVB3</accession>
<protein>
    <recommendedName>
        <fullName evidence="3">DUF7310 domain-containing protein</fullName>
    </recommendedName>
</protein>
<feature type="compositionally biased region" description="Low complexity" evidence="2">
    <location>
        <begin position="16"/>
        <end position="28"/>
    </location>
</feature>
<feature type="region of interest" description="Disordered" evidence="2">
    <location>
        <begin position="1"/>
        <end position="28"/>
    </location>
</feature>
<evidence type="ECO:0000313" key="4">
    <source>
        <dbReference type="EMBL" id="MXR41556.1"/>
    </source>
</evidence>
<keyword evidence="5" id="KW-1185">Reference proteome</keyword>
<dbReference type="RefSeq" id="WP_159666185.1">
    <property type="nucleotide sequence ID" value="NZ_WUUS01000005.1"/>
</dbReference>
<evidence type="ECO:0000313" key="5">
    <source>
        <dbReference type="Proteomes" id="UP000437065"/>
    </source>
</evidence>
<dbReference type="Pfam" id="PF23991">
    <property type="entry name" value="DUF7310"/>
    <property type="match status" value="1"/>
</dbReference>
<evidence type="ECO:0000256" key="1">
    <source>
        <dbReference type="SAM" id="Coils"/>
    </source>
</evidence>
<evidence type="ECO:0000256" key="2">
    <source>
        <dbReference type="SAM" id="MobiDB-lite"/>
    </source>
</evidence>
<comment type="caution">
    <text evidence="4">The sequence shown here is derived from an EMBL/GenBank/DDBJ whole genome shotgun (WGS) entry which is preliminary data.</text>
</comment>
<dbReference type="InterPro" id="IPR055734">
    <property type="entry name" value="DUF7310"/>
</dbReference>
<dbReference type="OrthoDB" id="206571at2157"/>
<dbReference type="Proteomes" id="UP000437065">
    <property type="component" value="Unassembled WGS sequence"/>
</dbReference>
<feature type="coiled-coil region" evidence="1">
    <location>
        <begin position="58"/>
        <end position="85"/>
    </location>
</feature>
<feature type="region of interest" description="Disordered" evidence="2">
    <location>
        <begin position="109"/>
        <end position="193"/>
    </location>
</feature>